<dbReference type="EMBL" id="LAZR01001337">
    <property type="protein sequence ID" value="KKN46319.1"/>
    <property type="molecule type" value="Genomic_DNA"/>
</dbReference>
<feature type="region of interest" description="Disordered" evidence="1">
    <location>
        <begin position="1"/>
        <end position="33"/>
    </location>
</feature>
<reference evidence="2" key="1">
    <citation type="journal article" date="2015" name="Nature">
        <title>Complex archaea that bridge the gap between prokaryotes and eukaryotes.</title>
        <authorList>
            <person name="Spang A."/>
            <person name="Saw J.H."/>
            <person name="Jorgensen S.L."/>
            <person name="Zaremba-Niedzwiedzka K."/>
            <person name="Martijn J."/>
            <person name="Lind A.E."/>
            <person name="van Eijk R."/>
            <person name="Schleper C."/>
            <person name="Guy L."/>
            <person name="Ettema T.J."/>
        </authorList>
    </citation>
    <scope>NUCLEOTIDE SEQUENCE</scope>
</reference>
<feature type="compositionally biased region" description="Acidic residues" evidence="1">
    <location>
        <begin position="9"/>
        <end position="31"/>
    </location>
</feature>
<evidence type="ECO:0000313" key="2">
    <source>
        <dbReference type="EMBL" id="KKN46319.1"/>
    </source>
</evidence>
<gene>
    <name evidence="2" type="ORF">LCGC14_0674360</name>
</gene>
<name>A0A0F9QV78_9ZZZZ</name>
<sequence>MRIKFTAETDAETELDEESACTTEPMDDEDPRDLHEYFGVSPHDFI</sequence>
<protein>
    <submittedName>
        <fullName evidence="2">Uncharacterized protein</fullName>
    </submittedName>
</protein>
<evidence type="ECO:0000256" key="1">
    <source>
        <dbReference type="SAM" id="MobiDB-lite"/>
    </source>
</evidence>
<organism evidence="2">
    <name type="scientific">marine sediment metagenome</name>
    <dbReference type="NCBI Taxonomy" id="412755"/>
    <lineage>
        <taxon>unclassified sequences</taxon>
        <taxon>metagenomes</taxon>
        <taxon>ecological metagenomes</taxon>
    </lineage>
</organism>
<proteinExistence type="predicted"/>
<comment type="caution">
    <text evidence="2">The sequence shown here is derived from an EMBL/GenBank/DDBJ whole genome shotgun (WGS) entry which is preliminary data.</text>
</comment>
<accession>A0A0F9QV78</accession>
<dbReference type="AlphaFoldDB" id="A0A0F9QV78"/>